<dbReference type="PANTHER" id="PTHR11309">
    <property type="entry name" value="FRIZZLED"/>
    <property type="match status" value="1"/>
</dbReference>
<dbReference type="InterPro" id="IPR018933">
    <property type="entry name" value="Netrin_module_non-TIMP"/>
</dbReference>
<dbReference type="PANTHER" id="PTHR11309:SF97">
    <property type="entry name" value="SECRETED FRIZZLED-RELATED PROTEIN 3"/>
    <property type="match status" value="1"/>
</dbReference>
<feature type="disulfide bond" evidence="8">
    <location>
        <begin position="102"/>
        <end position="143"/>
    </location>
</feature>
<evidence type="ECO:0000256" key="3">
    <source>
        <dbReference type="ARBA" id="ARBA00022473"/>
    </source>
</evidence>
<evidence type="ECO:0000313" key="12">
    <source>
        <dbReference type="Proteomes" id="UP001234178"/>
    </source>
</evidence>
<feature type="domain" description="NTR" evidence="10">
    <location>
        <begin position="162"/>
        <end position="277"/>
    </location>
</feature>
<evidence type="ECO:0000256" key="5">
    <source>
        <dbReference type="ARBA" id="ARBA00022687"/>
    </source>
</evidence>
<feature type="disulfide bond" evidence="8">
    <location>
        <begin position="35"/>
        <end position="81"/>
    </location>
</feature>
<reference evidence="11 12" key="1">
    <citation type="journal article" date="2023" name="Nucleic Acids Res.">
        <title>The hologenome of Daphnia magna reveals possible DNA methylation and microbiome-mediated evolution of the host genome.</title>
        <authorList>
            <person name="Chaturvedi A."/>
            <person name="Li X."/>
            <person name="Dhandapani V."/>
            <person name="Marshall H."/>
            <person name="Kissane S."/>
            <person name="Cuenca-Cambronero M."/>
            <person name="Asole G."/>
            <person name="Calvet F."/>
            <person name="Ruiz-Romero M."/>
            <person name="Marangio P."/>
            <person name="Guigo R."/>
            <person name="Rago D."/>
            <person name="Mirbahai L."/>
            <person name="Eastwood N."/>
            <person name="Colbourne J.K."/>
            <person name="Zhou J."/>
            <person name="Mallon E."/>
            <person name="Orsini L."/>
        </authorList>
    </citation>
    <scope>NUCLEOTIDE SEQUENCE [LARGE SCALE GENOMIC DNA]</scope>
    <source>
        <strain evidence="11">LRV0_1</strain>
    </source>
</reference>
<comment type="caution">
    <text evidence="8">Lacks conserved residue(s) required for the propagation of feature annotation.</text>
</comment>
<evidence type="ECO:0000256" key="2">
    <source>
        <dbReference type="ARBA" id="ARBA00010054"/>
    </source>
</evidence>
<dbReference type="SUPFAM" id="SSF63501">
    <property type="entry name" value="Frizzled cysteine-rich domain"/>
    <property type="match status" value="1"/>
</dbReference>
<dbReference type="EMBL" id="JAOYFB010000001">
    <property type="protein sequence ID" value="KAK4005344.1"/>
    <property type="molecule type" value="Genomic_DNA"/>
</dbReference>
<evidence type="ECO:0000256" key="6">
    <source>
        <dbReference type="ARBA" id="ARBA00022782"/>
    </source>
</evidence>
<dbReference type="InterPro" id="IPR008993">
    <property type="entry name" value="TIMP-like_OB-fold"/>
</dbReference>
<keyword evidence="5" id="KW-0879">Wnt signaling pathway</keyword>
<comment type="similarity">
    <text evidence="2">Belongs to the secreted frizzled-related protein (sFRP) family.</text>
</comment>
<keyword evidence="6" id="KW-0221">Differentiation</keyword>
<evidence type="ECO:0000313" key="11">
    <source>
        <dbReference type="EMBL" id="KAK4005344.1"/>
    </source>
</evidence>
<accession>A0ABQ9YXH0</accession>
<dbReference type="InterPro" id="IPR001134">
    <property type="entry name" value="Netrin_domain"/>
</dbReference>
<evidence type="ECO:0000259" key="10">
    <source>
        <dbReference type="PROSITE" id="PS50189"/>
    </source>
</evidence>
<comment type="subcellular location">
    <subcellularLocation>
        <location evidence="1">Secreted</location>
    </subcellularLocation>
</comment>
<dbReference type="Pfam" id="PF01392">
    <property type="entry name" value="Fz"/>
    <property type="match status" value="1"/>
</dbReference>
<organism evidence="11 12">
    <name type="scientific">Daphnia magna</name>
    <dbReference type="NCBI Taxonomy" id="35525"/>
    <lineage>
        <taxon>Eukaryota</taxon>
        <taxon>Metazoa</taxon>
        <taxon>Ecdysozoa</taxon>
        <taxon>Arthropoda</taxon>
        <taxon>Crustacea</taxon>
        <taxon>Branchiopoda</taxon>
        <taxon>Diplostraca</taxon>
        <taxon>Cladocera</taxon>
        <taxon>Anomopoda</taxon>
        <taxon>Daphniidae</taxon>
        <taxon>Daphnia</taxon>
    </lineage>
</organism>
<dbReference type="Proteomes" id="UP001234178">
    <property type="component" value="Unassembled WGS sequence"/>
</dbReference>
<evidence type="ECO:0000256" key="8">
    <source>
        <dbReference type="PROSITE-ProRule" id="PRU00090"/>
    </source>
</evidence>
<dbReference type="Gene3D" id="2.40.50.120">
    <property type="match status" value="1"/>
</dbReference>
<gene>
    <name evidence="11" type="ORF">OUZ56_007059</name>
</gene>
<comment type="caution">
    <text evidence="11">The sequence shown here is derived from an EMBL/GenBank/DDBJ whole genome shotgun (WGS) entry which is preliminary data.</text>
</comment>
<evidence type="ECO:0008006" key="13">
    <source>
        <dbReference type="Google" id="ProtNLM"/>
    </source>
</evidence>
<keyword evidence="4" id="KW-0964">Secreted</keyword>
<feature type="disulfide bond" evidence="8">
    <location>
        <begin position="27"/>
        <end position="88"/>
    </location>
</feature>
<dbReference type="Pfam" id="PF01759">
    <property type="entry name" value="NTR"/>
    <property type="match status" value="1"/>
</dbReference>
<feature type="domain" description="FZ" evidence="9">
    <location>
        <begin position="22"/>
        <end position="146"/>
    </location>
</feature>
<dbReference type="SUPFAM" id="SSF50242">
    <property type="entry name" value="TIMP-like"/>
    <property type="match status" value="1"/>
</dbReference>
<dbReference type="PROSITE" id="PS50038">
    <property type="entry name" value="FZ"/>
    <property type="match status" value="1"/>
</dbReference>
<sequence length="277" mass="31541">MVTVVSCITQPSVTAPAVNSSTMSGNCQSITIPMCQQMPYNATRMPNLLGMTHQDDALIALEQFRYLPDTNCSPYLVFFLCVIYTPICTAELPSFLATIPPCRQVCEQVKSHCEPLIKKMGFIWPPALECFSFPDVTKAESVCLTPEAILKQNTTIKNPENCPCFRHPKLKQRLYLKRRFDFAVRGRVEWSETFGSLTLTNIEVIEVFKHGKVRIDSVSREIFWTNTSCGTCPRLDPGREYFLLGHEDVTRQRLLYTHLSVGLEWRKKYAMLIGVND</sequence>
<name>A0ABQ9YXH0_9CRUS</name>
<proteinExistence type="inferred from homology"/>
<keyword evidence="3" id="KW-0217">Developmental protein</keyword>
<keyword evidence="12" id="KW-1185">Reference proteome</keyword>
<dbReference type="PROSITE" id="PS50189">
    <property type="entry name" value="NTR"/>
    <property type="match status" value="1"/>
</dbReference>
<dbReference type="InterPro" id="IPR015526">
    <property type="entry name" value="Frizzled/SFRP"/>
</dbReference>
<dbReference type="Gene3D" id="1.10.2000.10">
    <property type="entry name" value="Frizzled cysteine-rich domain"/>
    <property type="match status" value="1"/>
</dbReference>
<evidence type="ECO:0000256" key="4">
    <source>
        <dbReference type="ARBA" id="ARBA00022525"/>
    </source>
</evidence>
<dbReference type="SMART" id="SM00063">
    <property type="entry name" value="FRI"/>
    <property type="match status" value="1"/>
</dbReference>
<protein>
    <recommendedName>
        <fullName evidence="13">Secreted frizzled-related protein</fullName>
    </recommendedName>
</protein>
<keyword evidence="7 8" id="KW-1015">Disulfide bond</keyword>
<evidence type="ECO:0000256" key="7">
    <source>
        <dbReference type="ARBA" id="ARBA00023157"/>
    </source>
</evidence>
<dbReference type="InterPro" id="IPR020067">
    <property type="entry name" value="Frizzled_dom"/>
</dbReference>
<dbReference type="InterPro" id="IPR036790">
    <property type="entry name" value="Frizzled_dom_sf"/>
</dbReference>
<evidence type="ECO:0000256" key="1">
    <source>
        <dbReference type="ARBA" id="ARBA00004613"/>
    </source>
</evidence>
<feature type="disulfide bond" evidence="8">
    <location>
        <begin position="106"/>
        <end position="130"/>
    </location>
</feature>
<evidence type="ECO:0000259" key="9">
    <source>
        <dbReference type="PROSITE" id="PS50038"/>
    </source>
</evidence>